<comment type="subcellular location">
    <subcellularLocation>
        <location evidence="1">Membrane</location>
        <topology evidence="1">Multi-pass membrane protein</topology>
    </subcellularLocation>
</comment>
<evidence type="ECO:0000256" key="1">
    <source>
        <dbReference type="ARBA" id="ARBA00004141"/>
    </source>
</evidence>
<sequence length="454" mass="45817">MTPSSPAPPPATSSAAARRAVDRDILRLAIPSLGALIAEPLFVMVDSAFIARVSTTALAGLGLASLVLTTVVGLSVFLAYSTTAAVSRAVGAGRLREAVARGVDASWLALGIGAACAALLVPLGAPLLSLFGAGADVTAQALIYLRISALGLPAMLAVQATTGLVRGLQDARLPLIVALGGALLNIPLNYLLIFVLDLGIAGSAIGTVISQWLMGAVLLGAVVRYARAHEVTLRPQLGAVAATGREAVPMLVRTLSLRIVSIATVLVAARLGEVQLAAHQLATTVFMALSLALDALAIAGQALTGRYLGASDTGTVHAVTGRLMRWGVGGGAAAGLLLLAASYVVPSLFSPDPAVQSNLQAALWVLALAQPLAGYVFVLDGVLMGAGDAPYLARAGMLTAAAVMPGAIAVGLLQPAGPLGLAALWAATNLLFMLARSVALGLRVRGDAWMRVGA</sequence>
<dbReference type="NCBIfam" id="TIGR00797">
    <property type="entry name" value="matE"/>
    <property type="match status" value="1"/>
</dbReference>
<feature type="transmembrane region" description="Helical" evidence="6">
    <location>
        <begin position="200"/>
        <end position="226"/>
    </location>
</feature>
<protein>
    <submittedName>
        <fullName evidence="7">MATE family efflux transporter</fullName>
    </submittedName>
</protein>
<keyword evidence="4 6" id="KW-1133">Transmembrane helix</keyword>
<keyword evidence="5 6" id="KW-0472">Membrane</keyword>
<dbReference type="Proteomes" id="UP001203761">
    <property type="component" value="Unassembled WGS sequence"/>
</dbReference>
<feature type="transmembrane region" description="Helical" evidence="6">
    <location>
        <begin position="361"/>
        <end position="379"/>
    </location>
</feature>
<evidence type="ECO:0000313" key="7">
    <source>
        <dbReference type="EMBL" id="MCL6423216.1"/>
    </source>
</evidence>
<feature type="transmembrane region" description="Helical" evidence="6">
    <location>
        <begin position="143"/>
        <end position="161"/>
    </location>
</feature>
<evidence type="ECO:0000313" key="8">
    <source>
        <dbReference type="Proteomes" id="UP001203761"/>
    </source>
</evidence>
<evidence type="ECO:0000256" key="6">
    <source>
        <dbReference type="SAM" id="Phobius"/>
    </source>
</evidence>
<dbReference type="PANTHER" id="PTHR42893">
    <property type="entry name" value="PROTEIN DETOXIFICATION 44, CHLOROPLASTIC-RELATED"/>
    <property type="match status" value="1"/>
</dbReference>
<comment type="similarity">
    <text evidence="2">Belongs to the multi antimicrobial extrusion (MATE) (TC 2.A.66.1) family.</text>
</comment>
<keyword evidence="8" id="KW-1185">Reference proteome</keyword>
<feature type="transmembrane region" description="Helical" evidence="6">
    <location>
        <begin position="391"/>
        <end position="413"/>
    </location>
</feature>
<feature type="transmembrane region" description="Helical" evidence="6">
    <location>
        <begin position="107"/>
        <end position="131"/>
    </location>
</feature>
<keyword evidence="3 6" id="KW-0812">Transmembrane</keyword>
<feature type="transmembrane region" description="Helical" evidence="6">
    <location>
        <begin position="323"/>
        <end position="349"/>
    </location>
</feature>
<feature type="transmembrane region" description="Helical" evidence="6">
    <location>
        <begin position="57"/>
        <end position="86"/>
    </location>
</feature>
<comment type="caution">
    <text evidence="7">The sequence shown here is derived from an EMBL/GenBank/DDBJ whole genome shotgun (WGS) entry which is preliminary data.</text>
</comment>
<dbReference type="RefSeq" id="WP_249737305.1">
    <property type="nucleotide sequence ID" value="NZ_JAKNCJ010000002.1"/>
</dbReference>
<organism evidence="7 8">
    <name type="scientific">Brachybacterium equifaecis</name>
    <dbReference type="NCBI Taxonomy" id="2910770"/>
    <lineage>
        <taxon>Bacteria</taxon>
        <taxon>Bacillati</taxon>
        <taxon>Actinomycetota</taxon>
        <taxon>Actinomycetes</taxon>
        <taxon>Micrococcales</taxon>
        <taxon>Dermabacteraceae</taxon>
        <taxon>Brachybacterium</taxon>
    </lineage>
</organism>
<dbReference type="PANTHER" id="PTHR42893:SF46">
    <property type="entry name" value="PROTEIN DETOXIFICATION 44, CHLOROPLASTIC"/>
    <property type="match status" value="1"/>
</dbReference>
<gene>
    <name evidence="7" type="ORF">Bequi_07430</name>
</gene>
<dbReference type="InterPro" id="IPR044644">
    <property type="entry name" value="DinF-like"/>
</dbReference>
<reference evidence="7" key="1">
    <citation type="submission" date="2022-02" db="EMBL/GenBank/DDBJ databases">
        <authorList>
            <person name="Lee M."/>
            <person name="Kim S.-J."/>
            <person name="Jung M.-Y."/>
        </authorList>
    </citation>
    <scope>NUCLEOTIDE SEQUENCE</scope>
    <source>
        <strain evidence="7">JHP9</strain>
    </source>
</reference>
<evidence type="ECO:0000256" key="4">
    <source>
        <dbReference type="ARBA" id="ARBA00022989"/>
    </source>
</evidence>
<evidence type="ECO:0000256" key="5">
    <source>
        <dbReference type="ARBA" id="ARBA00023136"/>
    </source>
</evidence>
<name>A0ABT0R006_9MICO</name>
<feature type="transmembrane region" description="Helical" evidence="6">
    <location>
        <begin position="281"/>
        <end position="303"/>
    </location>
</feature>
<proteinExistence type="inferred from homology"/>
<dbReference type="InterPro" id="IPR002528">
    <property type="entry name" value="MATE_fam"/>
</dbReference>
<feature type="transmembrane region" description="Helical" evidence="6">
    <location>
        <begin position="419"/>
        <end position="442"/>
    </location>
</feature>
<feature type="transmembrane region" description="Helical" evidence="6">
    <location>
        <begin position="173"/>
        <end position="194"/>
    </location>
</feature>
<accession>A0ABT0R006</accession>
<evidence type="ECO:0000256" key="2">
    <source>
        <dbReference type="ARBA" id="ARBA00010199"/>
    </source>
</evidence>
<dbReference type="EMBL" id="JAKNCJ010000002">
    <property type="protein sequence ID" value="MCL6423216.1"/>
    <property type="molecule type" value="Genomic_DNA"/>
</dbReference>
<feature type="transmembrane region" description="Helical" evidence="6">
    <location>
        <begin position="247"/>
        <end position="269"/>
    </location>
</feature>
<dbReference type="Pfam" id="PF01554">
    <property type="entry name" value="MatE"/>
    <property type="match status" value="2"/>
</dbReference>
<evidence type="ECO:0000256" key="3">
    <source>
        <dbReference type="ARBA" id="ARBA00022692"/>
    </source>
</evidence>